<dbReference type="Gene3D" id="1.10.3720.10">
    <property type="entry name" value="MetI-like"/>
    <property type="match status" value="1"/>
</dbReference>
<evidence type="ECO:0000259" key="8">
    <source>
        <dbReference type="PROSITE" id="PS50928"/>
    </source>
</evidence>
<name>A0A518CY41_9BACT</name>
<organism evidence="9 10">
    <name type="scientific">Rohdeia mirabilis</name>
    <dbReference type="NCBI Taxonomy" id="2528008"/>
    <lineage>
        <taxon>Bacteria</taxon>
        <taxon>Pseudomonadati</taxon>
        <taxon>Planctomycetota</taxon>
        <taxon>Planctomycetia</taxon>
        <taxon>Planctomycetia incertae sedis</taxon>
        <taxon>Rohdeia</taxon>
    </lineage>
</organism>
<feature type="transmembrane region" description="Helical" evidence="7">
    <location>
        <begin position="202"/>
        <end position="223"/>
    </location>
</feature>
<evidence type="ECO:0000256" key="5">
    <source>
        <dbReference type="ARBA" id="ARBA00022989"/>
    </source>
</evidence>
<feature type="transmembrane region" description="Helical" evidence="7">
    <location>
        <begin position="259"/>
        <end position="281"/>
    </location>
</feature>
<keyword evidence="3" id="KW-1003">Cell membrane</keyword>
<evidence type="ECO:0000313" key="9">
    <source>
        <dbReference type="EMBL" id="QDU84149.1"/>
    </source>
</evidence>
<evidence type="ECO:0000256" key="1">
    <source>
        <dbReference type="ARBA" id="ARBA00004651"/>
    </source>
</evidence>
<protein>
    <submittedName>
        <fullName evidence="9">Inner membrane ABC transporter permease protein YejB</fullName>
    </submittedName>
</protein>
<dbReference type="RefSeq" id="WP_145185165.1">
    <property type="nucleotide sequence ID" value="NZ_CP036290.1"/>
</dbReference>
<gene>
    <name evidence="9" type="primary">yejB</name>
    <name evidence="9" type="ORF">Pla163_12540</name>
</gene>
<dbReference type="Pfam" id="PF00528">
    <property type="entry name" value="BPD_transp_1"/>
    <property type="match status" value="1"/>
</dbReference>
<feature type="domain" description="ABC transmembrane type-1" evidence="8">
    <location>
        <begin position="112"/>
        <end position="328"/>
    </location>
</feature>
<keyword evidence="6 7" id="KW-0472">Membrane</keyword>
<feature type="transmembrane region" description="Helical" evidence="7">
    <location>
        <begin position="114"/>
        <end position="139"/>
    </location>
</feature>
<evidence type="ECO:0000256" key="7">
    <source>
        <dbReference type="RuleBase" id="RU363032"/>
    </source>
</evidence>
<keyword evidence="2 7" id="KW-0813">Transport</keyword>
<dbReference type="AlphaFoldDB" id="A0A518CY41"/>
<dbReference type="InterPro" id="IPR000515">
    <property type="entry name" value="MetI-like"/>
</dbReference>
<dbReference type="PANTHER" id="PTHR30465:SF66">
    <property type="entry name" value="INNER MEMBRANE ABC TRANSPORTER PERMEASE PROTEIN YEJB"/>
    <property type="match status" value="1"/>
</dbReference>
<evidence type="ECO:0000256" key="6">
    <source>
        <dbReference type="ARBA" id="ARBA00023136"/>
    </source>
</evidence>
<evidence type="ECO:0000256" key="2">
    <source>
        <dbReference type="ARBA" id="ARBA00022448"/>
    </source>
</evidence>
<dbReference type="CDD" id="cd06261">
    <property type="entry name" value="TM_PBP2"/>
    <property type="match status" value="1"/>
</dbReference>
<accession>A0A518CY41</accession>
<comment type="subcellular location">
    <subcellularLocation>
        <location evidence="1 7">Cell membrane</location>
        <topology evidence="1 7">Multi-pass membrane protein</topology>
    </subcellularLocation>
</comment>
<dbReference type="GO" id="GO:0005886">
    <property type="term" value="C:plasma membrane"/>
    <property type="evidence" value="ECO:0007669"/>
    <property type="project" value="UniProtKB-SubCell"/>
</dbReference>
<keyword evidence="5 7" id="KW-1133">Transmembrane helix</keyword>
<dbReference type="Proteomes" id="UP000319342">
    <property type="component" value="Chromosome"/>
</dbReference>
<proteinExistence type="inferred from homology"/>
<feature type="transmembrane region" description="Helical" evidence="7">
    <location>
        <begin position="151"/>
        <end position="172"/>
    </location>
</feature>
<evidence type="ECO:0000313" key="10">
    <source>
        <dbReference type="Proteomes" id="UP000319342"/>
    </source>
</evidence>
<keyword evidence="4 7" id="KW-0812">Transmembrane</keyword>
<sequence length="338" mass="37265">MGTYFARRMLLMIPTFIGITMLVFAITRFVPGGPIDQMMLKLQEASMESGTDIGGSTMEIPEASLAALKERFGLDLPMWQGYLHWLWDVVRLDLGTSFKFNEPVLDVIVNRFPISIYFGLIGFALAYVVCIPLGVLKAVRHGSKLDVTSSLLIFAGYSIPGWALGAVLLVFLGGQLELVPLGGFRPEGWADMDFWEKVRGQAYHTILPVLAYAAGSFATLTILMKNSLMENLGQDFVRTAFAKGLPERKVIFGHALRNSLIPICTGLGHAIGLIMAGSYLIEKVFNINGIGYLGYNSIVERDYAVVMGVLVINTVLILLGNILSDFLYVLVDPRIRFE</sequence>
<comment type="similarity">
    <text evidence="7">Belongs to the binding-protein-dependent transport system permease family.</text>
</comment>
<evidence type="ECO:0000256" key="3">
    <source>
        <dbReference type="ARBA" id="ARBA00022475"/>
    </source>
</evidence>
<dbReference type="PROSITE" id="PS50928">
    <property type="entry name" value="ABC_TM1"/>
    <property type="match status" value="1"/>
</dbReference>
<dbReference type="PANTHER" id="PTHR30465">
    <property type="entry name" value="INNER MEMBRANE ABC TRANSPORTER"/>
    <property type="match status" value="1"/>
</dbReference>
<reference evidence="9 10" key="1">
    <citation type="submission" date="2019-02" db="EMBL/GenBank/DDBJ databases">
        <title>Deep-cultivation of Planctomycetes and their phenomic and genomic characterization uncovers novel biology.</title>
        <authorList>
            <person name="Wiegand S."/>
            <person name="Jogler M."/>
            <person name="Boedeker C."/>
            <person name="Pinto D."/>
            <person name="Vollmers J."/>
            <person name="Rivas-Marin E."/>
            <person name="Kohn T."/>
            <person name="Peeters S.H."/>
            <person name="Heuer A."/>
            <person name="Rast P."/>
            <person name="Oberbeckmann S."/>
            <person name="Bunk B."/>
            <person name="Jeske O."/>
            <person name="Meyerdierks A."/>
            <person name="Storesund J.E."/>
            <person name="Kallscheuer N."/>
            <person name="Luecker S."/>
            <person name="Lage O.M."/>
            <person name="Pohl T."/>
            <person name="Merkel B.J."/>
            <person name="Hornburger P."/>
            <person name="Mueller R.-W."/>
            <person name="Bruemmer F."/>
            <person name="Labrenz M."/>
            <person name="Spormann A.M."/>
            <person name="Op den Camp H."/>
            <person name="Overmann J."/>
            <person name="Amann R."/>
            <person name="Jetten M.S.M."/>
            <person name="Mascher T."/>
            <person name="Medema M.H."/>
            <person name="Devos D.P."/>
            <person name="Kaster A.-K."/>
            <person name="Ovreas L."/>
            <person name="Rohde M."/>
            <person name="Galperin M.Y."/>
            <person name="Jogler C."/>
        </authorList>
    </citation>
    <scope>NUCLEOTIDE SEQUENCE [LARGE SCALE GENOMIC DNA]</scope>
    <source>
        <strain evidence="9 10">Pla163</strain>
    </source>
</reference>
<feature type="transmembrane region" description="Helical" evidence="7">
    <location>
        <begin position="9"/>
        <end position="30"/>
    </location>
</feature>
<feature type="transmembrane region" description="Helical" evidence="7">
    <location>
        <begin position="303"/>
        <end position="331"/>
    </location>
</feature>
<dbReference type="SUPFAM" id="SSF161098">
    <property type="entry name" value="MetI-like"/>
    <property type="match status" value="1"/>
</dbReference>
<dbReference type="EMBL" id="CP036290">
    <property type="protein sequence ID" value="QDU84149.1"/>
    <property type="molecule type" value="Genomic_DNA"/>
</dbReference>
<dbReference type="InterPro" id="IPR035906">
    <property type="entry name" value="MetI-like_sf"/>
</dbReference>
<dbReference type="GO" id="GO:0055085">
    <property type="term" value="P:transmembrane transport"/>
    <property type="evidence" value="ECO:0007669"/>
    <property type="project" value="InterPro"/>
</dbReference>
<dbReference type="GO" id="GO:0042884">
    <property type="term" value="P:microcin transport"/>
    <property type="evidence" value="ECO:0007669"/>
    <property type="project" value="TreeGrafter"/>
</dbReference>
<keyword evidence="10" id="KW-1185">Reference proteome</keyword>
<dbReference type="OrthoDB" id="9773221at2"/>
<evidence type="ECO:0000256" key="4">
    <source>
        <dbReference type="ARBA" id="ARBA00022692"/>
    </source>
</evidence>